<reference evidence="1 2" key="1">
    <citation type="journal article" date="2019" name="Sci. Rep.">
        <title>Orb-weaving spider Araneus ventricosus genome elucidates the spidroin gene catalogue.</title>
        <authorList>
            <person name="Kono N."/>
            <person name="Nakamura H."/>
            <person name="Ohtoshi R."/>
            <person name="Moran D.A.P."/>
            <person name="Shinohara A."/>
            <person name="Yoshida Y."/>
            <person name="Fujiwara M."/>
            <person name="Mori M."/>
            <person name="Tomita M."/>
            <person name="Arakawa K."/>
        </authorList>
    </citation>
    <scope>NUCLEOTIDE SEQUENCE [LARGE SCALE GENOMIC DNA]</scope>
</reference>
<proteinExistence type="predicted"/>
<dbReference type="EMBL" id="BGPR01007795">
    <property type="protein sequence ID" value="GBN29561.1"/>
    <property type="molecule type" value="Genomic_DNA"/>
</dbReference>
<organism evidence="1 2">
    <name type="scientific">Araneus ventricosus</name>
    <name type="common">Orbweaver spider</name>
    <name type="synonym">Epeira ventricosa</name>
    <dbReference type="NCBI Taxonomy" id="182803"/>
    <lineage>
        <taxon>Eukaryota</taxon>
        <taxon>Metazoa</taxon>
        <taxon>Ecdysozoa</taxon>
        <taxon>Arthropoda</taxon>
        <taxon>Chelicerata</taxon>
        <taxon>Arachnida</taxon>
        <taxon>Araneae</taxon>
        <taxon>Araneomorphae</taxon>
        <taxon>Entelegynae</taxon>
        <taxon>Araneoidea</taxon>
        <taxon>Araneidae</taxon>
        <taxon>Araneus</taxon>
    </lineage>
</organism>
<accession>A0A4Y2MQY0</accession>
<dbReference type="AlphaFoldDB" id="A0A4Y2MQY0"/>
<protein>
    <submittedName>
        <fullName evidence="1">Uncharacterized protein</fullName>
    </submittedName>
</protein>
<name>A0A4Y2MQY0_ARAVE</name>
<keyword evidence="2" id="KW-1185">Reference proteome</keyword>
<dbReference type="Proteomes" id="UP000499080">
    <property type="component" value="Unassembled WGS sequence"/>
</dbReference>
<evidence type="ECO:0000313" key="2">
    <source>
        <dbReference type="Proteomes" id="UP000499080"/>
    </source>
</evidence>
<sequence length="165" mass="18774">MIERFLDIKSAISKASIDIKEHQLLANVDSETLKNAIVGGLKPVKIDLEKLCSRNATLLTVEGVFAFNIRELNQRNSEFAKNIKYSLIQRISERRNVSLVGLMQYLNFGRKCDAAAVPVDLSSSLPNKIYLIEQAKIFMTRFSCEEDDSLSICLQYYISNYRSNK</sequence>
<gene>
    <name evidence="1" type="ORF">AVEN_132357_1</name>
</gene>
<evidence type="ECO:0000313" key="1">
    <source>
        <dbReference type="EMBL" id="GBN29561.1"/>
    </source>
</evidence>
<comment type="caution">
    <text evidence="1">The sequence shown here is derived from an EMBL/GenBank/DDBJ whole genome shotgun (WGS) entry which is preliminary data.</text>
</comment>